<feature type="compositionally biased region" description="Polar residues" evidence="1">
    <location>
        <begin position="319"/>
        <end position="329"/>
    </location>
</feature>
<gene>
    <name evidence="2" type="ordered locus">pCSL0088</name>
</gene>
<dbReference type="Proteomes" id="UP000001318">
    <property type="component" value="Plasmid pCSL1"/>
</dbReference>
<protein>
    <submittedName>
        <fullName evidence="2">Uncharacterized protein</fullName>
    </submittedName>
</protein>
<keyword evidence="3" id="KW-1185">Reference proteome</keyword>
<evidence type="ECO:0000313" key="2">
    <source>
        <dbReference type="EMBL" id="CAQ03331.1"/>
    </source>
</evidence>
<geneLocation type="plasmid" evidence="2 3">
    <name>pCSL1</name>
</geneLocation>
<organism evidence="2 3">
    <name type="scientific">Clavibacter sepedonicus</name>
    <name type="common">Clavibacter michiganensis subsp. sepedonicus</name>
    <dbReference type="NCBI Taxonomy" id="31964"/>
    <lineage>
        <taxon>Bacteria</taxon>
        <taxon>Bacillati</taxon>
        <taxon>Actinomycetota</taxon>
        <taxon>Actinomycetes</taxon>
        <taxon>Micrococcales</taxon>
        <taxon>Microbacteriaceae</taxon>
        <taxon>Clavibacter</taxon>
    </lineage>
</organism>
<sequence>MRVPAIAMTEHLMWTRHGTVWATWRLQGLPKGFGTSEKTKESVHAHRALIQSFHGESLLLGLTADMDPVTLVNQMLDGVNILEHRGWAEEAMLTLDSLAERALGRREFWLAVPLRTGGLKNELRVAARQADTSAREMLALPLRPPSAHEITDALQAAGKIEEQLPDAFKAHRATVAEQVWIAAHAQNRGLQIDLAAPMPTGSPARGVATRFRRQASSPVRPSSVFPHPLLDEAGQSDRANKGARFDPLNRRFLKVTNLRDDITSYQVMLALSGSPKGGWDEDAKWMNRIDQLGVDADWAWRLRTSPALAARHRNKRTEANLSDQLEQQEGTAAITGGAGSSTRRR</sequence>
<proteinExistence type="predicted"/>
<evidence type="ECO:0000313" key="3">
    <source>
        <dbReference type="Proteomes" id="UP000001318"/>
    </source>
</evidence>
<accession>B0RJE1</accession>
<dbReference type="EMBL" id="AM849036">
    <property type="protein sequence ID" value="CAQ03331.1"/>
    <property type="molecule type" value="Genomic_DNA"/>
</dbReference>
<dbReference type="AlphaFoldDB" id="B0RJE1"/>
<evidence type="ECO:0000256" key="1">
    <source>
        <dbReference type="SAM" id="MobiDB-lite"/>
    </source>
</evidence>
<dbReference type="KEGG" id="cms:pCSL0088"/>
<feature type="region of interest" description="Disordered" evidence="1">
    <location>
        <begin position="216"/>
        <end position="242"/>
    </location>
</feature>
<dbReference type="HOGENOM" id="CLU_803397_0_0_11"/>
<dbReference type="eggNOG" id="COG3451">
    <property type="taxonomic scope" value="Bacteria"/>
</dbReference>
<keyword evidence="2" id="KW-0614">Plasmid</keyword>
<reference evidence="2 3" key="1">
    <citation type="journal article" date="2008" name="J. Bacteriol.">
        <title>Genome of the actinomycete plant pathogen Clavibacter michiganensis subsp. sepedonicus suggests recent niche adaptation.</title>
        <authorList>
            <person name="Bentley S.D."/>
            <person name="Corton C."/>
            <person name="Brown S.E."/>
            <person name="Barron A."/>
            <person name="Clark L."/>
            <person name="Doggett J."/>
            <person name="Harris B."/>
            <person name="Ormond D."/>
            <person name="Quail M.A."/>
            <person name="May G."/>
            <person name="Francis D."/>
            <person name="Knudson D."/>
            <person name="Parkhill J."/>
            <person name="Ishimaru C.A."/>
        </authorList>
    </citation>
    <scope>NUCLEOTIDE SEQUENCE [LARGE SCALE GENOMIC DNA]</scope>
    <source>
        <strain evidence="3">ATCC 33113 / DSM 20744 / JCM 9667 / LMG 2889 / ICMP 2535 / C-1</strain>
    </source>
</reference>
<name>B0RJE1_CLASE</name>
<feature type="region of interest" description="Disordered" evidence="1">
    <location>
        <begin position="318"/>
        <end position="345"/>
    </location>
</feature>